<evidence type="ECO:0000256" key="9">
    <source>
        <dbReference type="ARBA" id="ARBA00022833"/>
    </source>
</evidence>
<proteinExistence type="inferred from homology"/>
<sequence length="316" mass="33265">MEKRSGNMATAADSVATPKKARTALRRAPAPKEEPGHEAVAGEEPTTLDVTLLAPDALECPLCSAPFEAAIFQCKNGHAACRGCCDRVRGTCPSCRAPTGAIRCRPLERAIAAMLFPCAFSAAGCERRLRISEKRAHEAAFCQHAPCACPVPGCAYAGLSLHDHIRLAHQGNGDRDAGAAVRFVREATVTLHRSMVFRVLLQVPDSRVFLLANSGNVPSGRSLSLLSLGPRPDGDGVLEFTMVVRAGGETGGALSLSAFGPVPCARRWAGPEHLPAEGFLFVPDAYWSSSGSVSVTVHVGAEVGRGAAHGRSPRNR</sequence>
<dbReference type="GO" id="GO:0008270">
    <property type="term" value="F:zinc ion binding"/>
    <property type="evidence" value="ECO:0007669"/>
    <property type="project" value="UniProtKB-KW"/>
</dbReference>
<comment type="function">
    <text evidence="10">E3 ubiquitin-protein ligase that mediates ubiquitination and subsequent proteasomal degradation of target proteins. E3 ubiquitin ligases accept ubiquitin from an E2 ubiquitin-conjugating enzyme in the form of a thioester and then directly transfers the ubiquitin to targeted substrates. It probably triggers the ubiquitin-mediated degradation of different substrates.</text>
</comment>
<dbReference type="InterPro" id="IPR049548">
    <property type="entry name" value="Sina-like_RING"/>
</dbReference>
<dbReference type="InterPro" id="IPR013083">
    <property type="entry name" value="Znf_RING/FYVE/PHD"/>
</dbReference>
<evidence type="ECO:0000259" key="14">
    <source>
        <dbReference type="PROSITE" id="PS51081"/>
    </source>
</evidence>
<dbReference type="AlphaFoldDB" id="A0A2T8INH5"/>
<evidence type="ECO:0000259" key="13">
    <source>
        <dbReference type="PROSITE" id="PS50089"/>
    </source>
</evidence>
<evidence type="ECO:0000256" key="12">
    <source>
        <dbReference type="SAM" id="MobiDB-lite"/>
    </source>
</evidence>
<evidence type="ECO:0000256" key="6">
    <source>
        <dbReference type="ARBA" id="ARBA00022723"/>
    </source>
</evidence>
<dbReference type="Gene3D" id="3.30.40.10">
    <property type="entry name" value="Zinc/RING finger domain, C3HC4 (zinc finger)"/>
    <property type="match status" value="1"/>
</dbReference>
<dbReference type="InterPro" id="IPR044286">
    <property type="entry name" value="SINL_plant"/>
</dbReference>
<comment type="similarity">
    <text evidence="3">Belongs to the SINA (Seven in absentia) family.</text>
</comment>
<dbReference type="Pfam" id="PF21361">
    <property type="entry name" value="Sina_ZnF"/>
    <property type="match status" value="1"/>
</dbReference>
<keyword evidence="7 11" id="KW-0863">Zinc-finger</keyword>
<evidence type="ECO:0000313" key="15">
    <source>
        <dbReference type="EMBL" id="PVH39217.1"/>
    </source>
</evidence>
<keyword evidence="9" id="KW-0862">Zinc</keyword>
<feature type="region of interest" description="Disordered" evidence="12">
    <location>
        <begin position="1"/>
        <end position="44"/>
    </location>
</feature>
<evidence type="ECO:0000256" key="4">
    <source>
        <dbReference type="ARBA" id="ARBA00012483"/>
    </source>
</evidence>
<dbReference type="PANTHER" id="PTHR46632:SF16">
    <property type="entry name" value="E3 UBIQUITIN-PROTEIN LIGASE SINA-LIKE 10"/>
    <property type="match status" value="1"/>
</dbReference>
<dbReference type="GO" id="GO:0061630">
    <property type="term" value="F:ubiquitin protein ligase activity"/>
    <property type="evidence" value="ECO:0007669"/>
    <property type="project" value="UniProtKB-EC"/>
</dbReference>
<dbReference type="EC" id="2.3.2.27" evidence="4"/>
<evidence type="ECO:0000256" key="2">
    <source>
        <dbReference type="ARBA" id="ARBA00004906"/>
    </source>
</evidence>
<dbReference type="GO" id="GO:0016567">
    <property type="term" value="P:protein ubiquitination"/>
    <property type="evidence" value="ECO:0007669"/>
    <property type="project" value="UniProtKB-UniPathway"/>
</dbReference>
<dbReference type="UniPathway" id="UPA00143"/>
<name>A0A2T8INH5_9POAL</name>
<evidence type="ECO:0000256" key="5">
    <source>
        <dbReference type="ARBA" id="ARBA00022679"/>
    </source>
</evidence>
<keyword evidence="8" id="KW-0833">Ubl conjugation pathway</keyword>
<comment type="catalytic activity">
    <reaction evidence="1">
        <text>S-ubiquitinyl-[E2 ubiquitin-conjugating enzyme]-L-cysteine + [acceptor protein]-L-lysine = [E2 ubiquitin-conjugating enzyme]-L-cysteine + N(6)-ubiquitinyl-[acceptor protein]-L-lysine.</text>
        <dbReference type="EC" id="2.3.2.27"/>
    </reaction>
</comment>
<dbReference type="PROSITE" id="PS50089">
    <property type="entry name" value="ZF_RING_2"/>
    <property type="match status" value="1"/>
</dbReference>
<reference evidence="15" key="1">
    <citation type="submission" date="2018-04" db="EMBL/GenBank/DDBJ databases">
        <title>WGS assembly of Panicum hallii.</title>
        <authorList>
            <person name="Lovell J."/>
            <person name="Jenkins J."/>
            <person name="Lowry D."/>
            <person name="Mamidi S."/>
            <person name="Sreedasyam A."/>
            <person name="Weng X."/>
            <person name="Barry K."/>
            <person name="Bonette J."/>
            <person name="Campitelli B."/>
            <person name="Daum C."/>
            <person name="Gordon S."/>
            <person name="Gould B."/>
            <person name="Lipzen A."/>
            <person name="Macqueen A."/>
            <person name="Palacio-Mejia J."/>
            <person name="Plott C."/>
            <person name="Shakirov E."/>
            <person name="Shu S."/>
            <person name="Yoshinaga Y."/>
            <person name="Zane M."/>
            <person name="Rokhsar D."/>
            <person name="Grimwood J."/>
            <person name="Schmutz J."/>
            <person name="Juenger T."/>
        </authorList>
    </citation>
    <scope>NUCLEOTIDE SEQUENCE [LARGE SCALE GENOMIC DNA]</scope>
    <source>
        <strain evidence="15">FIL2</strain>
    </source>
</reference>
<dbReference type="PANTHER" id="PTHR46632">
    <property type="entry name" value="E3 UBIQUITIN-PROTEIN LIGASE SINA-LIKE 4"/>
    <property type="match status" value="1"/>
</dbReference>
<evidence type="ECO:0000256" key="8">
    <source>
        <dbReference type="ARBA" id="ARBA00022786"/>
    </source>
</evidence>
<organism evidence="15">
    <name type="scientific">Panicum hallii</name>
    <dbReference type="NCBI Taxonomy" id="206008"/>
    <lineage>
        <taxon>Eukaryota</taxon>
        <taxon>Viridiplantae</taxon>
        <taxon>Streptophyta</taxon>
        <taxon>Embryophyta</taxon>
        <taxon>Tracheophyta</taxon>
        <taxon>Spermatophyta</taxon>
        <taxon>Magnoliopsida</taxon>
        <taxon>Liliopsida</taxon>
        <taxon>Poales</taxon>
        <taxon>Poaceae</taxon>
        <taxon>PACMAD clade</taxon>
        <taxon>Panicoideae</taxon>
        <taxon>Panicodae</taxon>
        <taxon>Paniceae</taxon>
        <taxon>Panicinae</taxon>
        <taxon>Panicum</taxon>
        <taxon>Panicum sect. Panicum</taxon>
    </lineage>
</organism>
<dbReference type="Proteomes" id="UP000243499">
    <property type="component" value="Chromosome 5"/>
</dbReference>
<dbReference type="Gramene" id="PVH39217">
    <property type="protein sequence ID" value="PVH39217"/>
    <property type="gene ID" value="PAHAL_5G456500"/>
</dbReference>
<gene>
    <name evidence="15" type="ORF">PAHAL_5G456500</name>
</gene>
<dbReference type="SUPFAM" id="SSF57850">
    <property type="entry name" value="RING/U-box"/>
    <property type="match status" value="1"/>
</dbReference>
<evidence type="ECO:0000256" key="11">
    <source>
        <dbReference type="PROSITE-ProRule" id="PRU00455"/>
    </source>
</evidence>
<keyword evidence="6" id="KW-0479">Metal-binding</keyword>
<evidence type="ECO:0000256" key="1">
    <source>
        <dbReference type="ARBA" id="ARBA00000900"/>
    </source>
</evidence>
<evidence type="ECO:0000256" key="10">
    <source>
        <dbReference type="ARBA" id="ARBA00024004"/>
    </source>
</evidence>
<dbReference type="SUPFAM" id="SSF49599">
    <property type="entry name" value="TRAF domain-like"/>
    <property type="match status" value="1"/>
</dbReference>
<dbReference type="EMBL" id="CM008050">
    <property type="protein sequence ID" value="PVH39217.1"/>
    <property type="molecule type" value="Genomic_DNA"/>
</dbReference>
<keyword evidence="5" id="KW-0808">Transferase</keyword>
<accession>A0A2T8INH5</accession>
<protein>
    <recommendedName>
        <fullName evidence="4">RING-type E3 ubiquitin transferase</fullName>
        <ecNumber evidence="4">2.3.2.27</ecNumber>
    </recommendedName>
</protein>
<evidence type="ECO:0000256" key="3">
    <source>
        <dbReference type="ARBA" id="ARBA00009119"/>
    </source>
</evidence>
<evidence type="ECO:0000256" key="7">
    <source>
        <dbReference type="ARBA" id="ARBA00022771"/>
    </source>
</evidence>
<dbReference type="InterPro" id="IPR001841">
    <property type="entry name" value="Znf_RING"/>
</dbReference>
<dbReference type="PROSITE" id="PS51081">
    <property type="entry name" value="ZF_SIAH"/>
    <property type="match status" value="1"/>
</dbReference>
<feature type="domain" description="RING-type" evidence="13">
    <location>
        <begin position="60"/>
        <end position="96"/>
    </location>
</feature>
<dbReference type="InterPro" id="IPR013010">
    <property type="entry name" value="Znf_SIAH"/>
</dbReference>
<comment type="pathway">
    <text evidence="2">Protein modification; protein ubiquitination.</text>
</comment>
<feature type="domain" description="SIAH-type" evidence="14">
    <location>
        <begin position="113"/>
        <end position="170"/>
    </location>
</feature>
<dbReference type="Pfam" id="PF21362">
    <property type="entry name" value="Sina_RING"/>
    <property type="match status" value="1"/>
</dbReference>